<keyword evidence="3" id="KW-0804">Transcription</keyword>
<evidence type="ECO:0000313" key="8">
    <source>
        <dbReference type="Proteomes" id="UP000031838"/>
    </source>
</evidence>
<dbReference type="InterPro" id="IPR001647">
    <property type="entry name" value="HTH_TetR"/>
</dbReference>
<protein>
    <submittedName>
        <fullName evidence="7">Putative transcriptional regulator TetR family</fullName>
    </submittedName>
</protein>
<dbReference type="KEGG" id="bgp:BGL_2c24340"/>
<dbReference type="PANTHER" id="PTHR47506:SF6">
    <property type="entry name" value="HTH-TYPE TRANSCRIPTIONAL REPRESSOR NEMR"/>
    <property type="match status" value="1"/>
</dbReference>
<feature type="DNA-binding region" description="H-T-H motif" evidence="4">
    <location>
        <begin position="46"/>
        <end position="65"/>
    </location>
</feature>
<name>A0A0B6SB26_BURPL</name>
<dbReference type="InterPro" id="IPR036271">
    <property type="entry name" value="Tet_transcr_reg_TetR-rel_C_sf"/>
</dbReference>
<evidence type="ECO:0000256" key="3">
    <source>
        <dbReference type="ARBA" id="ARBA00023163"/>
    </source>
</evidence>
<dbReference type="SUPFAM" id="SSF48498">
    <property type="entry name" value="Tetracyclin repressor-like, C-terminal domain"/>
    <property type="match status" value="1"/>
</dbReference>
<dbReference type="PROSITE" id="PS50977">
    <property type="entry name" value="HTH_TETR_2"/>
    <property type="match status" value="1"/>
</dbReference>
<reference evidence="7 8" key="2">
    <citation type="journal article" date="2016" name="Appl. Microbiol. Biotechnol.">
        <title>Mutations improving production and secretion of extracellular lipase by Burkholderia glumae PG1.</title>
        <authorList>
            <person name="Knapp A."/>
            <person name="Voget S."/>
            <person name="Gao R."/>
            <person name="Zaburannyi N."/>
            <person name="Krysciak D."/>
            <person name="Breuer M."/>
            <person name="Hauer B."/>
            <person name="Streit W.R."/>
            <person name="Muller R."/>
            <person name="Daniel R."/>
            <person name="Jaeger K.E."/>
        </authorList>
    </citation>
    <scope>NUCLEOTIDE SEQUENCE [LARGE SCALE GENOMIC DNA]</scope>
    <source>
        <strain evidence="7 8">PG1</strain>
    </source>
</reference>
<dbReference type="AlphaFoldDB" id="A0A0B6SB26"/>
<dbReference type="Pfam" id="PF00440">
    <property type="entry name" value="TetR_N"/>
    <property type="match status" value="1"/>
</dbReference>
<evidence type="ECO:0000256" key="1">
    <source>
        <dbReference type="ARBA" id="ARBA00023015"/>
    </source>
</evidence>
<dbReference type="PANTHER" id="PTHR47506">
    <property type="entry name" value="TRANSCRIPTIONAL REGULATORY PROTEIN"/>
    <property type="match status" value="1"/>
</dbReference>
<evidence type="ECO:0000259" key="6">
    <source>
        <dbReference type="PROSITE" id="PS50977"/>
    </source>
</evidence>
<feature type="region of interest" description="Disordered" evidence="5">
    <location>
        <begin position="1"/>
        <end position="23"/>
    </location>
</feature>
<evidence type="ECO:0000256" key="2">
    <source>
        <dbReference type="ARBA" id="ARBA00023125"/>
    </source>
</evidence>
<accession>A0A0B6SB26</accession>
<dbReference type="Gene3D" id="1.10.357.10">
    <property type="entry name" value="Tetracycline Repressor, domain 2"/>
    <property type="match status" value="1"/>
</dbReference>
<dbReference type="HOGENOM" id="CLU_069356_28_1_4"/>
<organism evidence="7 8">
    <name type="scientific">Burkholderia plantarii</name>
    <dbReference type="NCBI Taxonomy" id="41899"/>
    <lineage>
        <taxon>Bacteria</taxon>
        <taxon>Pseudomonadati</taxon>
        <taxon>Pseudomonadota</taxon>
        <taxon>Betaproteobacteria</taxon>
        <taxon>Burkholderiales</taxon>
        <taxon>Burkholderiaceae</taxon>
        <taxon>Burkholderia</taxon>
    </lineage>
</organism>
<dbReference type="SUPFAM" id="SSF46689">
    <property type="entry name" value="Homeodomain-like"/>
    <property type="match status" value="1"/>
</dbReference>
<dbReference type="EMBL" id="CP002581">
    <property type="protein sequence ID" value="AJK50490.1"/>
    <property type="molecule type" value="Genomic_DNA"/>
</dbReference>
<dbReference type="InterPro" id="IPR011075">
    <property type="entry name" value="TetR_C"/>
</dbReference>
<feature type="compositionally biased region" description="Pro residues" evidence="5">
    <location>
        <begin position="9"/>
        <end position="23"/>
    </location>
</feature>
<keyword evidence="2 4" id="KW-0238">DNA-binding</keyword>
<evidence type="ECO:0000256" key="5">
    <source>
        <dbReference type="SAM" id="MobiDB-lite"/>
    </source>
</evidence>
<dbReference type="GO" id="GO:0003677">
    <property type="term" value="F:DNA binding"/>
    <property type="evidence" value="ECO:0007669"/>
    <property type="project" value="UniProtKB-UniRule"/>
</dbReference>
<dbReference type="InterPro" id="IPR009057">
    <property type="entry name" value="Homeodomain-like_sf"/>
</dbReference>
<sequence length="212" mass="23571">MTGYLATHSPPPAEPAMPRPPNPEVRTRLVSAGRRVVHEQGFNGCAVQDIAEAAKVPKGSFYHYFDSKEAFAGEILDDYWRAIEARHATVLREGRGKPLARIRKFFRLITDDHREHGFALGCLIGNLSLELSAANDSARHTARRLLDRWQTLLADCLREAQAIGELDAAHDADELAAILVEAYEGAVMRSKIERNGNACARFEKVVLARWLG</sequence>
<keyword evidence="8" id="KW-1185">Reference proteome</keyword>
<evidence type="ECO:0000313" key="7">
    <source>
        <dbReference type="EMBL" id="AJK50490.1"/>
    </source>
</evidence>
<dbReference type="Proteomes" id="UP000031838">
    <property type="component" value="Chromosome 2"/>
</dbReference>
<proteinExistence type="predicted"/>
<keyword evidence="1" id="KW-0805">Transcription regulation</keyword>
<feature type="domain" description="HTH tetR-type" evidence="6">
    <location>
        <begin position="23"/>
        <end position="83"/>
    </location>
</feature>
<evidence type="ECO:0000256" key="4">
    <source>
        <dbReference type="PROSITE-ProRule" id="PRU00335"/>
    </source>
</evidence>
<gene>
    <name evidence="7" type="ORF">BGL_2c24340</name>
</gene>
<dbReference type="PRINTS" id="PR00455">
    <property type="entry name" value="HTHTETR"/>
</dbReference>
<reference evidence="8" key="1">
    <citation type="submission" date="2011-03" db="EMBL/GenBank/DDBJ databases">
        <authorList>
            <person name="Voget S."/>
            <person name="Streit W.R."/>
            <person name="Jaeger K.E."/>
            <person name="Daniel R."/>
        </authorList>
    </citation>
    <scope>NUCLEOTIDE SEQUENCE [LARGE SCALE GENOMIC DNA]</scope>
    <source>
        <strain evidence="8">PG1</strain>
    </source>
</reference>
<dbReference type="Pfam" id="PF16925">
    <property type="entry name" value="TetR_C_13"/>
    <property type="match status" value="1"/>
</dbReference>